<dbReference type="Proteomes" id="UP000799767">
    <property type="component" value="Unassembled WGS sequence"/>
</dbReference>
<keyword evidence="9" id="KW-1185">Reference proteome</keyword>
<dbReference type="OrthoDB" id="205794at2759"/>
<organism evidence="8 9">
    <name type="scientific">Neohortaea acidophila</name>
    <dbReference type="NCBI Taxonomy" id="245834"/>
    <lineage>
        <taxon>Eukaryota</taxon>
        <taxon>Fungi</taxon>
        <taxon>Dikarya</taxon>
        <taxon>Ascomycota</taxon>
        <taxon>Pezizomycotina</taxon>
        <taxon>Dothideomycetes</taxon>
        <taxon>Dothideomycetidae</taxon>
        <taxon>Mycosphaerellales</taxon>
        <taxon>Teratosphaeriaceae</taxon>
        <taxon>Neohortaea</taxon>
    </lineage>
</organism>
<evidence type="ECO:0000256" key="5">
    <source>
        <dbReference type="ARBA" id="ARBA00023187"/>
    </source>
</evidence>
<dbReference type="GO" id="GO:0071013">
    <property type="term" value="C:catalytic step 2 spliceosome"/>
    <property type="evidence" value="ECO:0007669"/>
    <property type="project" value="TreeGrafter"/>
</dbReference>
<dbReference type="EMBL" id="MU001633">
    <property type="protein sequence ID" value="KAF2485245.1"/>
    <property type="molecule type" value="Genomic_DNA"/>
</dbReference>
<dbReference type="PANTHER" id="PTHR13296">
    <property type="entry name" value="BCAS2 PROTEIN"/>
    <property type="match status" value="1"/>
</dbReference>
<sequence length="209" mass="22545">MPLIQSTADALPYIDAAPSPEAMESANALIQAEVSAENQTSLHPSLPAFDAPAFSELITAEHARLATGGAKAGGIDLTRYEALDAPEKGNLEAWKATLAQAYASVEYLRGREINLGLLETYGKNAWLIANSQLEDILRSLEREVEASKLELEQVAQARRVAQENVAGEMQSLEETWRKGVGRMIETQAAVAGLKQEMLERKRAAAAVAS</sequence>
<dbReference type="GeneID" id="54479919"/>
<comment type="similarity">
    <text evidence="2">Belongs to the SPF27 family.</text>
</comment>
<gene>
    <name evidence="8" type="ORF">BDY17DRAFT_99349</name>
</gene>
<dbReference type="AlphaFoldDB" id="A0A6A6PYZ9"/>
<feature type="coiled-coil region" evidence="7">
    <location>
        <begin position="123"/>
        <end position="164"/>
    </location>
</feature>
<dbReference type="Pfam" id="PF05700">
    <property type="entry name" value="BCAS2"/>
    <property type="match status" value="1"/>
</dbReference>
<evidence type="ECO:0000256" key="4">
    <source>
        <dbReference type="ARBA" id="ARBA00022728"/>
    </source>
</evidence>
<accession>A0A6A6PYZ9</accession>
<name>A0A6A6PYZ9_9PEZI</name>
<keyword evidence="3" id="KW-0507">mRNA processing</keyword>
<dbReference type="PANTHER" id="PTHR13296:SF0">
    <property type="entry name" value="PRE-MRNA-SPLICING FACTOR SPF27"/>
    <property type="match status" value="1"/>
</dbReference>
<evidence type="ECO:0000256" key="6">
    <source>
        <dbReference type="ARBA" id="ARBA00023242"/>
    </source>
</evidence>
<evidence type="ECO:0000256" key="2">
    <source>
        <dbReference type="ARBA" id="ARBA00010788"/>
    </source>
</evidence>
<evidence type="ECO:0000256" key="1">
    <source>
        <dbReference type="ARBA" id="ARBA00004123"/>
    </source>
</evidence>
<evidence type="ECO:0000256" key="3">
    <source>
        <dbReference type="ARBA" id="ARBA00022664"/>
    </source>
</evidence>
<dbReference type="InterPro" id="IPR008409">
    <property type="entry name" value="SPF27"/>
</dbReference>
<keyword evidence="5" id="KW-0508">mRNA splicing</keyword>
<keyword evidence="7" id="KW-0175">Coiled coil</keyword>
<evidence type="ECO:0000256" key="7">
    <source>
        <dbReference type="SAM" id="Coils"/>
    </source>
</evidence>
<dbReference type="GO" id="GO:0006397">
    <property type="term" value="P:mRNA processing"/>
    <property type="evidence" value="ECO:0007669"/>
    <property type="project" value="UniProtKB-KW"/>
</dbReference>
<dbReference type="GO" id="GO:0000974">
    <property type="term" value="C:Prp19 complex"/>
    <property type="evidence" value="ECO:0007669"/>
    <property type="project" value="TreeGrafter"/>
</dbReference>
<dbReference type="GO" id="GO:0008380">
    <property type="term" value="P:RNA splicing"/>
    <property type="evidence" value="ECO:0007669"/>
    <property type="project" value="UniProtKB-KW"/>
</dbReference>
<evidence type="ECO:0000313" key="8">
    <source>
        <dbReference type="EMBL" id="KAF2485245.1"/>
    </source>
</evidence>
<reference evidence="8" key="1">
    <citation type="journal article" date="2020" name="Stud. Mycol.">
        <title>101 Dothideomycetes genomes: a test case for predicting lifestyles and emergence of pathogens.</title>
        <authorList>
            <person name="Haridas S."/>
            <person name="Albert R."/>
            <person name="Binder M."/>
            <person name="Bloem J."/>
            <person name="Labutti K."/>
            <person name="Salamov A."/>
            <person name="Andreopoulos B."/>
            <person name="Baker S."/>
            <person name="Barry K."/>
            <person name="Bills G."/>
            <person name="Bluhm B."/>
            <person name="Cannon C."/>
            <person name="Castanera R."/>
            <person name="Culley D."/>
            <person name="Daum C."/>
            <person name="Ezra D."/>
            <person name="Gonzalez J."/>
            <person name="Henrissat B."/>
            <person name="Kuo A."/>
            <person name="Liang C."/>
            <person name="Lipzen A."/>
            <person name="Lutzoni F."/>
            <person name="Magnuson J."/>
            <person name="Mondo S."/>
            <person name="Nolan M."/>
            <person name="Ohm R."/>
            <person name="Pangilinan J."/>
            <person name="Park H.-J."/>
            <person name="Ramirez L."/>
            <person name="Alfaro M."/>
            <person name="Sun H."/>
            <person name="Tritt A."/>
            <person name="Yoshinaga Y."/>
            <person name="Zwiers L.-H."/>
            <person name="Turgeon B."/>
            <person name="Goodwin S."/>
            <person name="Spatafora J."/>
            <person name="Crous P."/>
            <person name="Grigoriev I."/>
        </authorList>
    </citation>
    <scope>NUCLEOTIDE SEQUENCE</scope>
    <source>
        <strain evidence="8">CBS 113389</strain>
    </source>
</reference>
<comment type="subcellular location">
    <subcellularLocation>
        <location evidence="1">Nucleus</location>
    </subcellularLocation>
</comment>
<protein>
    <submittedName>
        <fullName evidence="8">Pre-mRNA-splicing factor SPF27</fullName>
    </submittedName>
</protein>
<keyword evidence="4" id="KW-0747">Spliceosome</keyword>
<dbReference type="RefSeq" id="XP_033591814.1">
    <property type="nucleotide sequence ID" value="XM_033738918.1"/>
</dbReference>
<dbReference type="GO" id="GO:0071011">
    <property type="term" value="C:precatalytic spliceosome"/>
    <property type="evidence" value="ECO:0007669"/>
    <property type="project" value="TreeGrafter"/>
</dbReference>
<evidence type="ECO:0000313" key="9">
    <source>
        <dbReference type="Proteomes" id="UP000799767"/>
    </source>
</evidence>
<keyword evidence="6" id="KW-0539">Nucleus</keyword>
<proteinExistence type="inferred from homology"/>